<dbReference type="GO" id="GO:2001070">
    <property type="term" value="F:starch binding"/>
    <property type="evidence" value="ECO:0007669"/>
    <property type="project" value="InterPro"/>
</dbReference>
<evidence type="ECO:0000259" key="3">
    <source>
        <dbReference type="PROSITE" id="PS51166"/>
    </source>
</evidence>
<name>A0A813DUF2_POLGL</name>
<feature type="compositionally biased region" description="Basic and acidic residues" evidence="1">
    <location>
        <begin position="281"/>
        <end position="294"/>
    </location>
</feature>
<feature type="non-terminal residue" evidence="4">
    <location>
        <position position="1"/>
    </location>
</feature>
<dbReference type="OrthoDB" id="440291at2759"/>
<evidence type="ECO:0000256" key="1">
    <source>
        <dbReference type="SAM" id="MobiDB-lite"/>
    </source>
</evidence>
<dbReference type="CDD" id="cd05467">
    <property type="entry name" value="CBM20"/>
    <property type="match status" value="1"/>
</dbReference>
<dbReference type="EMBL" id="CAJNNW010035372">
    <property type="protein sequence ID" value="CAE8727320.1"/>
    <property type="molecule type" value="Genomic_DNA"/>
</dbReference>
<feature type="domain" description="CBM20" evidence="3">
    <location>
        <begin position="8"/>
        <end position="118"/>
    </location>
</feature>
<dbReference type="SUPFAM" id="SSF49452">
    <property type="entry name" value="Starch-binding domain-like"/>
    <property type="match status" value="1"/>
</dbReference>
<proteinExistence type="predicted"/>
<keyword evidence="6" id="KW-1185">Reference proteome</keyword>
<dbReference type="InterPro" id="IPR002044">
    <property type="entry name" value="CBM20"/>
</dbReference>
<keyword evidence="2" id="KW-0812">Transmembrane</keyword>
<feature type="region of interest" description="Disordered" evidence="1">
    <location>
        <begin position="273"/>
        <end position="304"/>
    </location>
</feature>
<dbReference type="Pfam" id="PF00686">
    <property type="entry name" value="CBM_20"/>
    <property type="match status" value="1"/>
</dbReference>
<dbReference type="Proteomes" id="UP000626109">
    <property type="component" value="Unassembled WGS sequence"/>
</dbReference>
<dbReference type="InterPro" id="IPR013784">
    <property type="entry name" value="Carb-bd-like_fold"/>
</dbReference>
<dbReference type="Gene3D" id="2.60.40.10">
    <property type="entry name" value="Immunoglobulins"/>
    <property type="match status" value="1"/>
</dbReference>
<keyword evidence="2" id="KW-0472">Membrane</keyword>
<accession>A0A813DUF2</accession>
<comment type="caution">
    <text evidence="4">The sequence shown here is derived from an EMBL/GenBank/DDBJ whole genome shotgun (WGS) entry which is preliminary data.</text>
</comment>
<dbReference type="EMBL" id="CAJNNV010003989">
    <property type="protein sequence ID" value="CAE8589945.1"/>
    <property type="molecule type" value="Genomic_DNA"/>
</dbReference>
<dbReference type="PANTHER" id="PTHR15048">
    <property type="entry name" value="STARCH-BINDING DOMAIN-CONTAINING PROTEIN 1"/>
    <property type="match status" value="1"/>
</dbReference>
<dbReference type="SMART" id="SM01065">
    <property type="entry name" value="CBM_2"/>
    <property type="match status" value="1"/>
</dbReference>
<organism evidence="4 6">
    <name type="scientific">Polarella glacialis</name>
    <name type="common">Dinoflagellate</name>
    <dbReference type="NCBI Taxonomy" id="89957"/>
    <lineage>
        <taxon>Eukaryota</taxon>
        <taxon>Sar</taxon>
        <taxon>Alveolata</taxon>
        <taxon>Dinophyceae</taxon>
        <taxon>Suessiales</taxon>
        <taxon>Suessiaceae</taxon>
        <taxon>Polarella</taxon>
    </lineage>
</organism>
<evidence type="ECO:0000313" key="6">
    <source>
        <dbReference type="Proteomes" id="UP000654075"/>
    </source>
</evidence>
<protein>
    <recommendedName>
        <fullName evidence="3">CBM20 domain-containing protein</fullName>
    </recommendedName>
</protein>
<evidence type="ECO:0000256" key="2">
    <source>
        <dbReference type="SAM" id="Phobius"/>
    </source>
</evidence>
<dbReference type="InterPro" id="IPR013783">
    <property type="entry name" value="Ig-like_fold"/>
</dbReference>
<sequence length="304" mass="33906">HLLAAFLAPPMSTCSVVFEVRCPTVNSEELRLVGSLPELGAWNPSHAVRLKTSERTFPVWRTAELAVKRDVSEAVQYKYIKVYNGSLVQWEAGPNRILDLSCLCDSLANYVDDVTFDLNDNVTRRSGVRIRFAAASKSQMTSLGTSRLASTVPSPLRTSCAQTPLEKSPGCMEELESILRELKELEPMNLSSRAEIRRALIAVRAAIEVEQAGGRFRYQRRLRPITCAMVSLFLVPILPMMVASGIIMNVPSARTRYDDLLATTRESCHRLIHRPSSDLTSTKRERAGQRDRGPRWKASSSGSR</sequence>
<dbReference type="AlphaFoldDB" id="A0A813DUF2"/>
<keyword evidence="2" id="KW-1133">Transmembrane helix</keyword>
<dbReference type="Proteomes" id="UP000654075">
    <property type="component" value="Unassembled WGS sequence"/>
</dbReference>
<evidence type="ECO:0000313" key="5">
    <source>
        <dbReference type="EMBL" id="CAE8727320.1"/>
    </source>
</evidence>
<dbReference type="PROSITE" id="PS51166">
    <property type="entry name" value="CBM20"/>
    <property type="match status" value="1"/>
</dbReference>
<evidence type="ECO:0000313" key="4">
    <source>
        <dbReference type="EMBL" id="CAE8589945.1"/>
    </source>
</evidence>
<reference evidence="4" key="1">
    <citation type="submission" date="2021-02" db="EMBL/GenBank/DDBJ databases">
        <authorList>
            <person name="Dougan E. K."/>
            <person name="Rhodes N."/>
            <person name="Thang M."/>
            <person name="Chan C."/>
        </authorList>
    </citation>
    <scope>NUCLEOTIDE SEQUENCE</scope>
</reference>
<dbReference type="GO" id="GO:0016020">
    <property type="term" value="C:membrane"/>
    <property type="evidence" value="ECO:0007669"/>
    <property type="project" value="TreeGrafter"/>
</dbReference>
<feature type="transmembrane region" description="Helical" evidence="2">
    <location>
        <begin position="225"/>
        <end position="248"/>
    </location>
</feature>
<dbReference type="PANTHER" id="PTHR15048:SF0">
    <property type="entry name" value="STARCH-BINDING DOMAIN-CONTAINING PROTEIN 1"/>
    <property type="match status" value="1"/>
</dbReference>
<gene>
    <name evidence="4" type="ORF">PGLA1383_LOCUS8675</name>
    <name evidence="5" type="ORF">PGLA2088_LOCUS44771</name>
</gene>